<evidence type="ECO:0008006" key="4">
    <source>
        <dbReference type="Google" id="ProtNLM"/>
    </source>
</evidence>
<comment type="caution">
    <text evidence="2">The sequence shown here is derived from an EMBL/GenBank/DDBJ whole genome shotgun (WGS) entry which is preliminary data.</text>
</comment>
<feature type="transmembrane region" description="Helical" evidence="1">
    <location>
        <begin position="344"/>
        <end position="362"/>
    </location>
</feature>
<keyword evidence="1" id="KW-0812">Transmembrane</keyword>
<evidence type="ECO:0000313" key="2">
    <source>
        <dbReference type="EMBL" id="MDO9711556.1"/>
    </source>
</evidence>
<keyword evidence="1" id="KW-1133">Transmembrane helix</keyword>
<gene>
    <name evidence="2" type="ORF">Q7A36_24630</name>
</gene>
<feature type="transmembrane region" description="Helical" evidence="1">
    <location>
        <begin position="306"/>
        <end position="324"/>
    </location>
</feature>
<evidence type="ECO:0000313" key="3">
    <source>
        <dbReference type="Proteomes" id="UP001243009"/>
    </source>
</evidence>
<feature type="transmembrane region" description="Helical" evidence="1">
    <location>
        <begin position="180"/>
        <end position="213"/>
    </location>
</feature>
<feature type="transmembrane region" description="Helical" evidence="1">
    <location>
        <begin position="280"/>
        <end position="299"/>
    </location>
</feature>
<feature type="transmembrane region" description="Helical" evidence="1">
    <location>
        <begin position="130"/>
        <end position="148"/>
    </location>
</feature>
<protein>
    <recommendedName>
        <fullName evidence="4">Membrane protein 6-pyruvoyl-tetrahydropterin synthase-related domain-containing protein</fullName>
    </recommendedName>
</protein>
<dbReference type="Proteomes" id="UP001243009">
    <property type="component" value="Unassembled WGS sequence"/>
</dbReference>
<proteinExistence type="predicted"/>
<feature type="transmembrane region" description="Helical" evidence="1">
    <location>
        <begin position="536"/>
        <end position="554"/>
    </location>
</feature>
<feature type="transmembrane region" description="Helical" evidence="1">
    <location>
        <begin position="374"/>
        <end position="396"/>
    </location>
</feature>
<dbReference type="RefSeq" id="WP_305106414.1">
    <property type="nucleotide sequence ID" value="NZ_JAUTWS010000030.1"/>
</dbReference>
<accession>A0ABT9E5Z6</accession>
<feature type="transmembrane region" description="Helical" evidence="1">
    <location>
        <begin position="155"/>
        <end position="174"/>
    </location>
</feature>
<feature type="transmembrane region" description="Helical" evidence="1">
    <location>
        <begin position="220"/>
        <end position="240"/>
    </location>
</feature>
<keyword evidence="3" id="KW-1185">Reference proteome</keyword>
<feature type="transmembrane region" description="Helical" evidence="1">
    <location>
        <begin position="77"/>
        <end position="98"/>
    </location>
</feature>
<name>A0ABT9E5Z6_9PROT</name>
<evidence type="ECO:0000256" key="1">
    <source>
        <dbReference type="SAM" id="Phobius"/>
    </source>
</evidence>
<keyword evidence="1" id="KW-0472">Membrane</keyword>
<organism evidence="2 3">
    <name type="scientific">Paracraurococcus lichenis</name>
    <dbReference type="NCBI Taxonomy" id="3064888"/>
    <lineage>
        <taxon>Bacteria</taxon>
        <taxon>Pseudomonadati</taxon>
        <taxon>Pseudomonadota</taxon>
        <taxon>Alphaproteobacteria</taxon>
        <taxon>Acetobacterales</taxon>
        <taxon>Roseomonadaceae</taxon>
        <taxon>Paracraurococcus</taxon>
    </lineage>
</organism>
<sequence>MDVSPLVRRLGLAAPVLAVLGACSALLVGFPAPPGLGGHDADIAIAWLGQVTAALADGDPWPRWLPQAAFGFGSPAFYIYPPLLYWVGGLVGLATGLGPDLALRLTLALVALAGGGAMLLLLRREGCPDRAARTLAALYLVFPYAAFIDPIHRGAAAECAALAALPVVGLALRLPPARPAAIAGLGAAFALLILTHLPMAVLMAGLGVVHYLLRWRGWRALAVFAAGQALAAALGAPVLVPALSLQGLISPEYWTLWPGWRPSTWLLFQDPTHLRPGGHLLYYACFALLLLLAGQVIALRRWARAGWGGADLPPLLAGLLALALTTPLTKPAWDYLPILPLVQIPLRAFGPASLFLVLALGRRLAAGAARPGRVLLLGLLPSAAMTAALLLAVTLLPERGPRGGYRFLPSEARAAAAMASPGGHPPEYIPRWAHAADWAEIGVRQVAPPAAVQGLPAVVQGEGRVAERRTGATYRLEIDCATACRVLARQFWWPAFVLEGLPGAPTLDPATGMAAVEAPAGRHLVAFRRRWLPSEWIGLGAFAAGLAVLAVLAWPRRAIAPVAGGAGLRTRIPAP</sequence>
<feature type="transmembrane region" description="Helical" evidence="1">
    <location>
        <begin position="105"/>
        <end position="124"/>
    </location>
</feature>
<reference evidence="2 3" key="1">
    <citation type="submission" date="2023-08" db="EMBL/GenBank/DDBJ databases">
        <title>The draft genome sequence of Paracraurococcus sp. LOR1-02.</title>
        <authorList>
            <person name="Kingkaew E."/>
            <person name="Tanasupawat S."/>
        </authorList>
    </citation>
    <scope>NUCLEOTIDE SEQUENCE [LARGE SCALE GENOMIC DNA]</scope>
    <source>
        <strain evidence="2 3">LOR1-02</strain>
    </source>
</reference>
<dbReference type="EMBL" id="JAUTWS010000030">
    <property type="protein sequence ID" value="MDO9711556.1"/>
    <property type="molecule type" value="Genomic_DNA"/>
</dbReference>